<accession>A0ABT6ZH67</accession>
<keyword evidence="2" id="KW-0812">Transmembrane</keyword>
<protein>
    <submittedName>
        <fullName evidence="3">DUF4190 domain-containing protein</fullName>
    </submittedName>
</protein>
<gene>
    <name evidence="3" type="ORF">QNI14_11085</name>
</gene>
<feature type="transmembrane region" description="Helical" evidence="2">
    <location>
        <begin position="47"/>
        <end position="72"/>
    </location>
</feature>
<keyword evidence="2" id="KW-0472">Membrane</keyword>
<keyword evidence="4" id="KW-1185">Reference proteome</keyword>
<dbReference type="Proteomes" id="UP001321481">
    <property type="component" value="Unassembled WGS sequence"/>
</dbReference>
<dbReference type="EMBL" id="JASJND010000006">
    <property type="protein sequence ID" value="MDJ1114992.1"/>
    <property type="molecule type" value="Genomic_DNA"/>
</dbReference>
<organism evidence="3 4">
    <name type="scientific">Microbacterium dauci</name>
    <dbReference type="NCBI Taxonomy" id="3048008"/>
    <lineage>
        <taxon>Bacteria</taxon>
        <taxon>Bacillati</taxon>
        <taxon>Actinomycetota</taxon>
        <taxon>Actinomycetes</taxon>
        <taxon>Micrococcales</taxon>
        <taxon>Microbacteriaceae</taxon>
        <taxon>Microbacterium</taxon>
    </lineage>
</organism>
<evidence type="ECO:0000313" key="4">
    <source>
        <dbReference type="Proteomes" id="UP001321481"/>
    </source>
</evidence>
<sequence length="151" mass="15338">MTDPNQPNPQHTPPAAPPAYEAPGYPNAPQYSAGAPAPAAPAPGKTLGIVALILAIVPGTQIIGLILGIVAMVQSRKAGRKNGFALAAIIVSIVLIVVTIVIIVLAVVAFQAVGGGDLVTQINACLEDPTGTVTYQGVTMTCEEVLEQSGY</sequence>
<proteinExistence type="predicted"/>
<feature type="transmembrane region" description="Helical" evidence="2">
    <location>
        <begin position="84"/>
        <end position="110"/>
    </location>
</feature>
<dbReference type="RefSeq" id="WP_283716642.1">
    <property type="nucleotide sequence ID" value="NZ_JASJND010000006.1"/>
</dbReference>
<keyword evidence="2" id="KW-1133">Transmembrane helix</keyword>
<evidence type="ECO:0000313" key="3">
    <source>
        <dbReference type="EMBL" id="MDJ1114992.1"/>
    </source>
</evidence>
<feature type="region of interest" description="Disordered" evidence="1">
    <location>
        <begin position="1"/>
        <end position="25"/>
    </location>
</feature>
<comment type="caution">
    <text evidence="3">The sequence shown here is derived from an EMBL/GenBank/DDBJ whole genome shotgun (WGS) entry which is preliminary data.</text>
</comment>
<reference evidence="3 4" key="1">
    <citation type="submission" date="2023-05" db="EMBL/GenBank/DDBJ databases">
        <title>Microbacterium dauci sp.nov., Isolated from Carrot Rhizosphere Soil.</title>
        <authorList>
            <person name="Xiao Z."/>
            <person name="Zheng J."/>
        </authorList>
    </citation>
    <scope>NUCLEOTIDE SEQUENCE [LARGE SCALE GENOMIC DNA]</scope>
    <source>
        <strain evidence="3 4">LX3-4</strain>
    </source>
</reference>
<feature type="compositionally biased region" description="Pro residues" evidence="1">
    <location>
        <begin position="1"/>
        <end position="17"/>
    </location>
</feature>
<name>A0ABT6ZH67_9MICO</name>
<evidence type="ECO:0000256" key="2">
    <source>
        <dbReference type="SAM" id="Phobius"/>
    </source>
</evidence>
<evidence type="ECO:0000256" key="1">
    <source>
        <dbReference type="SAM" id="MobiDB-lite"/>
    </source>
</evidence>